<dbReference type="AlphaFoldDB" id="A0A3L6T2T5"/>
<evidence type="ECO:0000256" key="1">
    <source>
        <dbReference type="SAM" id="MobiDB-lite"/>
    </source>
</evidence>
<name>A0A3L6T2T5_PANMI</name>
<protein>
    <submittedName>
        <fullName evidence="2">WRKY transcription factor 70</fullName>
    </submittedName>
</protein>
<dbReference type="Proteomes" id="UP000275267">
    <property type="component" value="Unassembled WGS sequence"/>
</dbReference>
<comment type="caution">
    <text evidence="2">The sequence shown here is derived from an EMBL/GenBank/DDBJ whole genome shotgun (WGS) entry which is preliminary data.</text>
</comment>
<evidence type="ECO:0000313" key="2">
    <source>
        <dbReference type="EMBL" id="RLN30241.1"/>
    </source>
</evidence>
<dbReference type="OrthoDB" id="2021064at2759"/>
<sequence length="177" mass="18633">MAAPATAASELVAKGRRSAASLRAMLGQQPAVGGAGATPHGLQVQDLVDKILRCCDRALAALRATEDAASSARKRRKPEQGAAPTPATSSNSKRMSETSDLCHSPEEKAELRAGMGNVPESSSEQSTPPPVPELTSMSSPEWDPLDGCLIWDDMGFGESLFDDIGQFSSLDYVGLFQ</sequence>
<accession>A0A3L6T2T5</accession>
<feature type="region of interest" description="Disordered" evidence="1">
    <location>
        <begin position="65"/>
        <end position="140"/>
    </location>
</feature>
<dbReference type="EMBL" id="PQIB02000003">
    <property type="protein sequence ID" value="RLN30241.1"/>
    <property type="molecule type" value="Genomic_DNA"/>
</dbReference>
<reference evidence="3" key="1">
    <citation type="journal article" date="2019" name="Nat. Commun.">
        <title>The genome of broomcorn millet.</title>
        <authorList>
            <person name="Zou C."/>
            <person name="Miki D."/>
            <person name="Li D."/>
            <person name="Tang Q."/>
            <person name="Xiao L."/>
            <person name="Rajput S."/>
            <person name="Deng P."/>
            <person name="Jia W."/>
            <person name="Huang R."/>
            <person name="Zhang M."/>
            <person name="Sun Y."/>
            <person name="Hu J."/>
            <person name="Fu X."/>
            <person name="Schnable P.S."/>
            <person name="Li F."/>
            <person name="Zhang H."/>
            <person name="Feng B."/>
            <person name="Zhu X."/>
            <person name="Liu R."/>
            <person name="Schnable J.C."/>
            <person name="Zhu J.-K."/>
            <person name="Zhang H."/>
        </authorList>
    </citation>
    <scope>NUCLEOTIDE SEQUENCE [LARGE SCALE GENOMIC DNA]</scope>
</reference>
<gene>
    <name evidence="2" type="ORF">C2845_PM05G34360</name>
</gene>
<organism evidence="2 3">
    <name type="scientific">Panicum miliaceum</name>
    <name type="common">Proso millet</name>
    <name type="synonym">Broomcorn millet</name>
    <dbReference type="NCBI Taxonomy" id="4540"/>
    <lineage>
        <taxon>Eukaryota</taxon>
        <taxon>Viridiplantae</taxon>
        <taxon>Streptophyta</taxon>
        <taxon>Embryophyta</taxon>
        <taxon>Tracheophyta</taxon>
        <taxon>Spermatophyta</taxon>
        <taxon>Magnoliopsida</taxon>
        <taxon>Liliopsida</taxon>
        <taxon>Poales</taxon>
        <taxon>Poaceae</taxon>
        <taxon>PACMAD clade</taxon>
        <taxon>Panicoideae</taxon>
        <taxon>Panicodae</taxon>
        <taxon>Paniceae</taxon>
        <taxon>Panicinae</taxon>
        <taxon>Panicum</taxon>
        <taxon>Panicum sect. Panicum</taxon>
    </lineage>
</organism>
<keyword evidence="3" id="KW-1185">Reference proteome</keyword>
<feature type="compositionally biased region" description="Polar residues" evidence="1">
    <location>
        <begin position="86"/>
        <end position="101"/>
    </location>
</feature>
<evidence type="ECO:0000313" key="3">
    <source>
        <dbReference type="Proteomes" id="UP000275267"/>
    </source>
</evidence>
<proteinExistence type="predicted"/>